<dbReference type="PROSITE" id="PS51752">
    <property type="entry name" value="JACALIN_LECTIN"/>
    <property type="match status" value="1"/>
</dbReference>
<evidence type="ECO:0000256" key="1">
    <source>
        <dbReference type="ARBA" id="ARBA00022734"/>
    </source>
</evidence>
<sequence length="181" mass="20080">MTTTMTSVLRVKVGPWGGSGGIPWDEGGSGADNIYTGIRGIFIWTMIEGIIAILLQYDDNGKPRMGTIHGSTAAQDWHRIFRLYSQEARLDFPDEILTGISGSYYDGGTRFEFTGDEAGAIVGFSGRSGERLDAIGLYFVVWNPDRFYKAMRMQGHLAFRTSPLRLQINPQELQDGSSEEE</sequence>
<name>A0A6G1BPB3_9ORYZ</name>
<accession>A0A6G1BPB3</accession>
<dbReference type="GO" id="GO:0030246">
    <property type="term" value="F:carbohydrate binding"/>
    <property type="evidence" value="ECO:0007669"/>
    <property type="project" value="UniProtKB-KW"/>
</dbReference>
<dbReference type="SUPFAM" id="SSF51101">
    <property type="entry name" value="Mannose-binding lectins"/>
    <property type="match status" value="1"/>
</dbReference>
<dbReference type="Proteomes" id="UP000479710">
    <property type="component" value="Unassembled WGS sequence"/>
</dbReference>
<feature type="domain" description="Jacalin-type lectin" evidence="2">
    <location>
        <begin position="10"/>
        <end position="141"/>
    </location>
</feature>
<proteinExistence type="predicted"/>
<reference evidence="3 4" key="1">
    <citation type="submission" date="2019-11" db="EMBL/GenBank/DDBJ databases">
        <title>Whole genome sequence of Oryza granulata.</title>
        <authorList>
            <person name="Li W."/>
        </authorList>
    </citation>
    <scope>NUCLEOTIDE SEQUENCE [LARGE SCALE GENOMIC DNA]</scope>
    <source>
        <strain evidence="4">cv. Menghai</strain>
        <tissue evidence="3">Leaf</tissue>
    </source>
</reference>
<evidence type="ECO:0000313" key="3">
    <source>
        <dbReference type="EMBL" id="KAF0889631.1"/>
    </source>
</evidence>
<gene>
    <name evidence="3" type="ORF">E2562_030116</name>
</gene>
<comment type="caution">
    <text evidence="3">The sequence shown here is derived from an EMBL/GenBank/DDBJ whole genome shotgun (WGS) entry which is preliminary data.</text>
</comment>
<dbReference type="OrthoDB" id="1096453at2759"/>
<dbReference type="Gene3D" id="2.100.10.30">
    <property type="entry name" value="Jacalin-like lectin domain"/>
    <property type="match status" value="2"/>
</dbReference>
<keyword evidence="4" id="KW-1185">Reference proteome</keyword>
<dbReference type="InterPro" id="IPR036404">
    <property type="entry name" value="Jacalin-like_lectin_dom_sf"/>
</dbReference>
<dbReference type="PANTHER" id="PTHR47293">
    <property type="entry name" value="JACALIN-RELATED LECTIN 3"/>
    <property type="match status" value="1"/>
</dbReference>
<dbReference type="AlphaFoldDB" id="A0A6G1BPB3"/>
<dbReference type="InterPro" id="IPR001229">
    <property type="entry name" value="Jacalin-like_lectin_dom"/>
</dbReference>
<evidence type="ECO:0000259" key="2">
    <source>
        <dbReference type="PROSITE" id="PS51752"/>
    </source>
</evidence>
<organism evidence="3 4">
    <name type="scientific">Oryza meyeriana var. granulata</name>
    <dbReference type="NCBI Taxonomy" id="110450"/>
    <lineage>
        <taxon>Eukaryota</taxon>
        <taxon>Viridiplantae</taxon>
        <taxon>Streptophyta</taxon>
        <taxon>Embryophyta</taxon>
        <taxon>Tracheophyta</taxon>
        <taxon>Spermatophyta</taxon>
        <taxon>Magnoliopsida</taxon>
        <taxon>Liliopsida</taxon>
        <taxon>Poales</taxon>
        <taxon>Poaceae</taxon>
        <taxon>BOP clade</taxon>
        <taxon>Oryzoideae</taxon>
        <taxon>Oryzeae</taxon>
        <taxon>Oryzinae</taxon>
        <taxon>Oryza</taxon>
        <taxon>Oryza meyeriana</taxon>
    </lineage>
</organism>
<dbReference type="EMBL" id="SPHZ02000012">
    <property type="protein sequence ID" value="KAF0889631.1"/>
    <property type="molecule type" value="Genomic_DNA"/>
</dbReference>
<dbReference type="Pfam" id="PF01419">
    <property type="entry name" value="Jacalin"/>
    <property type="match status" value="2"/>
</dbReference>
<dbReference type="SMART" id="SM00915">
    <property type="entry name" value="Jacalin"/>
    <property type="match status" value="1"/>
</dbReference>
<keyword evidence="1" id="KW-0430">Lectin</keyword>
<evidence type="ECO:0000313" key="4">
    <source>
        <dbReference type="Proteomes" id="UP000479710"/>
    </source>
</evidence>
<protein>
    <recommendedName>
        <fullName evidence="2">Jacalin-type lectin domain-containing protein</fullName>
    </recommendedName>
</protein>
<dbReference type="PANTHER" id="PTHR47293:SF15">
    <property type="entry name" value="JACALIN-RELATED LECTIN 19"/>
    <property type="match status" value="1"/>
</dbReference>